<dbReference type="Pfam" id="PF00753">
    <property type="entry name" value="Lactamase_B"/>
    <property type="match status" value="1"/>
</dbReference>
<dbReference type="PANTHER" id="PTHR42978:SF6">
    <property type="entry name" value="QUORUM-QUENCHING LACTONASE YTNP-RELATED"/>
    <property type="match status" value="1"/>
</dbReference>
<dbReference type="Gene3D" id="3.60.15.10">
    <property type="entry name" value="Ribonuclease Z/Hydroxyacylglutathione hydrolase-like"/>
    <property type="match status" value="1"/>
</dbReference>
<evidence type="ECO:0000313" key="7">
    <source>
        <dbReference type="Proteomes" id="UP000323380"/>
    </source>
</evidence>
<dbReference type="STRING" id="1220554.GCA_001552135_05874"/>
<evidence type="ECO:0000313" key="6">
    <source>
        <dbReference type="EMBL" id="TYB44142.1"/>
    </source>
</evidence>
<dbReference type="EMBL" id="VSFG01000005">
    <property type="protein sequence ID" value="TYB44142.1"/>
    <property type="molecule type" value="Genomic_DNA"/>
</dbReference>
<sequence length="301" mass="32326">MEREMALPPATSPATFAIGRTRISHLSDGVATGPRRFWFTGAEPSEWMPVVGVDDPDTPFPVTFGGFVVTGDGHVTLVDAGWGHRAHEIPGLAGAGRLLDGLAALGIAPADVDRIVQTHLHADHCGWLIRDDEGSLTFPNATVHVHEREAAYWTGDDVKAIPFNNGMADKVRARLRAVENAGRLRLFDGDLALSEETRIVRTHGHTPGHVSVVVADGPDTAILAGDLAHHPAHVEHHCWLPSVDEEPSESVRSREKIAALAADTGAIVLAPHFPIPTAVQVGRDPGGRIRTIARDDLQEEE</sequence>
<dbReference type="InterPro" id="IPR001279">
    <property type="entry name" value="Metallo-B-lactamas"/>
</dbReference>
<feature type="domain" description="Metallo-beta-lactamase" evidence="5">
    <location>
        <begin position="62"/>
        <end position="272"/>
    </location>
</feature>
<dbReference type="AlphaFoldDB" id="A0A5D0NIE1"/>
<dbReference type="SUPFAM" id="SSF56281">
    <property type="entry name" value="Metallo-hydrolase/oxidoreductase"/>
    <property type="match status" value="1"/>
</dbReference>
<evidence type="ECO:0000256" key="2">
    <source>
        <dbReference type="ARBA" id="ARBA00022723"/>
    </source>
</evidence>
<dbReference type="PANTHER" id="PTHR42978">
    <property type="entry name" value="QUORUM-QUENCHING LACTONASE YTNP-RELATED-RELATED"/>
    <property type="match status" value="1"/>
</dbReference>
<dbReference type="SMART" id="SM00849">
    <property type="entry name" value="Lactamase_B"/>
    <property type="match status" value="1"/>
</dbReference>
<comment type="caution">
    <text evidence="6">The sequence shown here is derived from an EMBL/GenBank/DDBJ whole genome shotgun (WGS) entry which is preliminary data.</text>
</comment>
<organism evidence="6 7">
    <name type="scientific">Actinomadura chibensis</name>
    <dbReference type="NCBI Taxonomy" id="392828"/>
    <lineage>
        <taxon>Bacteria</taxon>
        <taxon>Bacillati</taxon>
        <taxon>Actinomycetota</taxon>
        <taxon>Actinomycetes</taxon>
        <taxon>Streptosporangiales</taxon>
        <taxon>Thermomonosporaceae</taxon>
        <taxon>Actinomadura</taxon>
    </lineage>
</organism>
<evidence type="ECO:0000256" key="1">
    <source>
        <dbReference type="ARBA" id="ARBA00007749"/>
    </source>
</evidence>
<keyword evidence="7" id="KW-1185">Reference proteome</keyword>
<evidence type="ECO:0000256" key="3">
    <source>
        <dbReference type="ARBA" id="ARBA00022801"/>
    </source>
</evidence>
<reference evidence="6 7" key="1">
    <citation type="submission" date="2019-08" db="EMBL/GenBank/DDBJ databases">
        <title>Actinomadura sp. nov. CYP1-5 isolated from mountain soil.</title>
        <authorList>
            <person name="Songsumanus A."/>
            <person name="Kuncharoen N."/>
            <person name="Kudo T."/>
            <person name="Yuki M."/>
            <person name="Igarashi Y."/>
            <person name="Tanasupawat S."/>
        </authorList>
    </citation>
    <scope>NUCLEOTIDE SEQUENCE [LARGE SCALE GENOMIC DNA]</scope>
    <source>
        <strain evidence="6 7">JCM 14158</strain>
    </source>
</reference>
<evidence type="ECO:0000259" key="5">
    <source>
        <dbReference type="SMART" id="SM00849"/>
    </source>
</evidence>
<dbReference type="InterPro" id="IPR051013">
    <property type="entry name" value="MBL_superfamily_lactonases"/>
</dbReference>
<proteinExistence type="inferred from homology"/>
<keyword evidence="3 6" id="KW-0378">Hydrolase</keyword>
<comment type="similarity">
    <text evidence="1">Belongs to the metallo-beta-lactamase superfamily.</text>
</comment>
<keyword evidence="4" id="KW-0862">Zinc</keyword>
<dbReference type="Proteomes" id="UP000323380">
    <property type="component" value="Unassembled WGS sequence"/>
</dbReference>
<keyword evidence="2" id="KW-0479">Metal-binding</keyword>
<dbReference type="GO" id="GO:0046872">
    <property type="term" value="F:metal ion binding"/>
    <property type="evidence" value="ECO:0007669"/>
    <property type="project" value="UniProtKB-KW"/>
</dbReference>
<dbReference type="GO" id="GO:0016787">
    <property type="term" value="F:hydrolase activity"/>
    <property type="evidence" value="ECO:0007669"/>
    <property type="project" value="UniProtKB-KW"/>
</dbReference>
<gene>
    <name evidence="6" type="ORF">FXF69_24630</name>
</gene>
<protein>
    <submittedName>
        <fullName evidence="6">MBL fold metallo-hydrolase</fullName>
    </submittedName>
</protein>
<name>A0A5D0NIE1_9ACTN</name>
<evidence type="ECO:0000256" key="4">
    <source>
        <dbReference type="ARBA" id="ARBA00022833"/>
    </source>
</evidence>
<accession>A0A5D0NIE1</accession>
<dbReference type="InterPro" id="IPR036866">
    <property type="entry name" value="RibonucZ/Hydroxyglut_hydro"/>
</dbReference>